<dbReference type="RefSeq" id="WP_078635807.1">
    <property type="nucleotide sequence ID" value="NZ_CM007717.1"/>
</dbReference>
<reference evidence="1 2" key="1">
    <citation type="submission" date="2020-03" db="EMBL/GenBank/DDBJ databases">
        <title>Is there a link between lipid content and antibiotic production in Streptomyces?</title>
        <authorList>
            <person name="David M."/>
            <person name="Lejeune C."/>
            <person name="Abreu S."/>
            <person name="Thibessard A."/>
            <person name="Leblond P."/>
            <person name="Chaminade P."/>
            <person name="Virolle M.-J."/>
        </authorList>
    </citation>
    <scope>NUCLEOTIDE SEQUENCE [LARGE SCALE GENOMIC DNA]</scope>
    <source>
        <strain evidence="1 2">DSM 41481</strain>
    </source>
</reference>
<evidence type="ECO:0000313" key="1">
    <source>
        <dbReference type="EMBL" id="QIT47493.1"/>
    </source>
</evidence>
<proteinExistence type="predicted"/>
<dbReference type="Proteomes" id="UP000502504">
    <property type="component" value="Chromosome"/>
</dbReference>
<protein>
    <submittedName>
        <fullName evidence="1">HEAT repeat domain-containing protein</fullName>
    </submittedName>
</protein>
<dbReference type="SUPFAM" id="SSF48371">
    <property type="entry name" value="ARM repeat"/>
    <property type="match status" value="1"/>
</dbReference>
<dbReference type="Gene3D" id="1.25.10.10">
    <property type="entry name" value="Leucine-rich Repeat Variant"/>
    <property type="match status" value="1"/>
</dbReference>
<organism evidence="1 2">
    <name type="scientific">Streptomyces antibioticus</name>
    <dbReference type="NCBI Taxonomy" id="1890"/>
    <lineage>
        <taxon>Bacteria</taxon>
        <taxon>Bacillati</taxon>
        <taxon>Actinomycetota</taxon>
        <taxon>Actinomycetes</taxon>
        <taxon>Kitasatosporales</taxon>
        <taxon>Streptomycetaceae</taxon>
        <taxon>Streptomyces</taxon>
    </lineage>
</organism>
<accession>A0AAE6YCQ3</accession>
<name>A0AAE6YCQ3_STRAT</name>
<evidence type="ECO:0000313" key="2">
    <source>
        <dbReference type="Proteomes" id="UP000502504"/>
    </source>
</evidence>
<sequence length="360" mass="39537">MTSALPTPLDLLENTPWYDLEHAYGEADDTPRYLYRLLHDDPGERSEAFGRIDSSLIHQGYLYSATAPAALYMAAILDDPRAGEDFVSPYPWDGRTRPLRAALLNWLRAMARSCAYDEDDTEDEDIVACREVRPLVLDAVLPWLDDPQPAVRSAAVDAAAELLRAPDLAHRVPEAAATLRPVAEAGEDRDERGTATLLLGTWGEDVSALLADADPAIRACAALAPAQAGNPTATAELLAALTRPWAADDWFPSLHGWFRARLVAAAVERVATFEELLPQALAVLKVACDSTAEDDWGPLLRKAFPDGRRSDDPLTDAQRRFLRTLAGHDDYWSASSHETREWLRSFALPTDREALAALTS</sequence>
<dbReference type="InterPro" id="IPR016024">
    <property type="entry name" value="ARM-type_fold"/>
</dbReference>
<dbReference type="InterPro" id="IPR011989">
    <property type="entry name" value="ARM-like"/>
</dbReference>
<dbReference type="EMBL" id="CP050692">
    <property type="protein sequence ID" value="QIT47493.1"/>
    <property type="molecule type" value="Genomic_DNA"/>
</dbReference>
<gene>
    <name evidence="1" type="ORF">HCX60_31495</name>
</gene>
<dbReference type="AlphaFoldDB" id="A0AAE6YCQ3"/>